<dbReference type="PANTHER" id="PTHR21220:SF0">
    <property type="entry name" value="DNA-DEPENDENT METALLOPROTEASE SPRTN"/>
    <property type="match status" value="1"/>
</dbReference>
<dbReference type="SMART" id="SM00731">
    <property type="entry name" value="SprT"/>
    <property type="match status" value="1"/>
</dbReference>
<evidence type="ECO:0000256" key="7">
    <source>
        <dbReference type="ARBA" id="ARBA00022763"/>
    </source>
</evidence>
<feature type="compositionally biased region" description="Polar residues" evidence="15">
    <location>
        <begin position="385"/>
        <end position="409"/>
    </location>
</feature>
<dbReference type="Pfam" id="PF10263">
    <property type="entry name" value="SprT-like"/>
    <property type="match status" value="1"/>
</dbReference>
<evidence type="ECO:0000256" key="13">
    <source>
        <dbReference type="ARBA" id="ARBA00023242"/>
    </source>
</evidence>
<proteinExistence type="inferred from homology"/>
<keyword evidence="5" id="KW-0645">Protease</keyword>
<evidence type="ECO:0000256" key="6">
    <source>
        <dbReference type="ARBA" id="ARBA00022723"/>
    </source>
</evidence>
<evidence type="ECO:0000256" key="1">
    <source>
        <dbReference type="ARBA" id="ARBA00004123"/>
    </source>
</evidence>
<comment type="subcellular location">
    <subcellularLocation>
        <location evidence="2">Chromosome</location>
    </subcellularLocation>
    <subcellularLocation>
        <location evidence="1">Nucleus</location>
    </subcellularLocation>
</comment>
<evidence type="ECO:0000256" key="3">
    <source>
        <dbReference type="ARBA" id="ARBA00010724"/>
    </source>
</evidence>
<evidence type="ECO:0000313" key="19">
    <source>
        <dbReference type="Proteomes" id="UP001154078"/>
    </source>
</evidence>
<dbReference type="InterPro" id="IPR044245">
    <property type="entry name" value="Spartan"/>
</dbReference>
<dbReference type="SMART" id="SM00734">
    <property type="entry name" value="ZnF_Rad18"/>
    <property type="match status" value="4"/>
</dbReference>
<dbReference type="GO" id="GO:0006508">
    <property type="term" value="P:proteolysis"/>
    <property type="evidence" value="ECO:0007669"/>
    <property type="project" value="UniProtKB-KW"/>
</dbReference>
<evidence type="ECO:0000256" key="12">
    <source>
        <dbReference type="ARBA" id="ARBA00023204"/>
    </source>
</evidence>
<keyword evidence="7" id="KW-0227">DNA damage</keyword>
<dbReference type="Gene3D" id="3.30.160.60">
    <property type="entry name" value="Classic Zinc Finger"/>
    <property type="match status" value="2"/>
</dbReference>
<feature type="domain" description="UBZ4-type" evidence="17">
    <location>
        <begin position="580"/>
        <end position="603"/>
    </location>
</feature>
<dbReference type="Pfam" id="PF22934">
    <property type="entry name" value="SPRTN_ZBD"/>
    <property type="match status" value="1"/>
</dbReference>
<dbReference type="GO" id="GO:0005694">
    <property type="term" value="C:chromosome"/>
    <property type="evidence" value="ECO:0007669"/>
    <property type="project" value="UniProtKB-SubCell"/>
</dbReference>
<protein>
    <recommendedName>
        <fullName evidence="14">Protein with SprT-like domain at the N terminus</fullName>
    </recommendedName>
</protein>
<evidence type="ECO:0000256" key="11">
    <source>
        <dbReference type="ARBA" id="ARBA00023049"/>
    </source>
</evidence>
<evidence type="ECO:0000256" key="10">
    <source>
        <dbReference type="ARBA" id="ARBA00022833"/>
    </source>
</evidence>
<sequence>MSELDYQMALILQHKFEQESKTTSAHSSDHELALRLQEDFKKEQEISNPINDLVYESKKKKNVDLNSTKCLIDPSWEVIDPTPDIHNLFMAFNERFFWNKLLSVCVSWSKRMTSCAGICSYQGRSGMCSITLSEPLLKLRPRKDLVETLLHEMIHALLFVTNNNRDRDGHGPEFHKHMYRINNAAGTNISVYHDFHDEVRLYQQHWWKCDGPCQKRKPFFGMVRRAQNRAPGPNDRWWGEHSSTCGGTFIKVKEPEKSAKKLAAATKKPAAVLKKPGEDIRKFVTPSQYTSKSGDKENSKNKDNIKTLSNLNENTNSKITSVIPKSNNIFGFTNLDKPSTSKPVLSGSNNINGFNTGQIKGAVSNRSNTLVINKTNTRTKDNKSSTKTNNQPTIEESLSTSKNKNSSPVKTDDSDYAVVRNHWLSKFDNMKDSSNNKRSQPQTCTITKVPKLSTNTNVSIEINSSKKYPELASCPVCNKQIQMTKLDLHLDTCLEAGSNERDCIICNKNINISEYENHVIKCTNENFGDEDSVVLIEPKASGLPTDTKTCKYCDLKLPSNDYDEHVKDCFLAHKINTAETKKCPACEKSVSSQNYDTHVEKCLLKMYDEMESAFGINTDLNVNCLACDKKVLKSDLNAHLEDCMSMSNVFDDSNIPQIDESSDSDEKIRDIPNGEAKYNCPCCMKLILQKDMNKHIDKCLNLVDSEKDVNRKIFVESFEEDF</sequence>
<evidence type="ECO:0000256" key="8">
    <source>
        <dbReference type="ARBA" id="ARBA00022771"/>
    </source>
</evidence>
<dbReference type="InterPro" id="IPR055220">
    <property type="entry name" value="SPRTN_ZBD"/>
</dbReference>
<dbReference type="GO" id="GO:0031593">
    <property type="term" value="F:polyubiquitin modification-dependent protein binding"/>
    <property type="evidence" value="ECO:0007669"/>
    <property type="project" value="TreeGrafter"/>
</dbReference>
<keyword evidence="12" id="KW-0234">DNA repair</keyword>
<keyword evidence="9" id="KW-0378">Hydrolase</keyword>
<evidence type="ECO:0000256" key="2">
    <source>
        <dbReference type="ARBA" id="ARBA00004286"/>
    </source>
</evidence>
<evidence type="ECO:0000259" key="17">
    <source>
        <dbReference type="SMART" id="SM00734"/>
    </source>
</evidence>
<dbReference type="PANTHER" id="PTHR21220">
    <property type="entry name" value="DNA-DEPENDENT METALLOPROTEASE SPRTN"/>
    <property type="match status" value="1"/>
</dbReference>
<dbReference type="GO" id="GO:0006281">
    <property type="term" value="P:DNA repair"/>
    <property type="evidence" value="ECO:0007669"/>
    <property type="project" value="UniProtKB-KW"/>
</dbReference>
<feature type="region of interest" description="Disordered" evidence="15">
    <location>
        <begin position="283"/>
        <end position="303"/>
    </location>
</feature>
<feature type="compositionally biased region" description="Basic and acidic residues" evidence="15">
    <location>
        <begin position="293"/>
        <end position="303"/>
    </location>
</feature>
<keyword evidence="4" id="KW-0158">Chromosome</keyword>
<keyword evidence="19" id="KW-1185">Reference proteome</keyword>
<feature type="domain" description="UBZ4-type" evidence="17">
    <location>
        <begin position="677"/>
        <end position="700"/>
    </location>
</feature>
<feature type="region of interest" description="Disordered" evidence="15">
    <location>
        <begin position="374"/>
        <end position="412"/>
    </location>
</feature>
<evidence type="ECO:0000259" key="16">
    <source>
        <dbReference type="SMART" id="SM00731"/>
    </source>
</evidence>
<dbReference type="GO" id="GO:0004222">
    <property type="term" value="F:metalloendopeptidase activity"/>
    <property type="evidence" value="ECO:0007669"/>
    <property type="project" value="InterPro"/>
</dbReference>
<comment type="similarity">
    <text evidence="3">Belongs to the Spartan family.</text>
</comment>
<dbReference type="InterPro" id="IPR006642">
    <property type="entry name" value="Rad18_UBZ4"/>
</dbReference>
<organism evidence="18 19">
    <name type="scientific">Brassicogethes aeneus</name>
    <name type="common">Rape pollen beetle</name>
    <name type="synonym">Meligethes aeneus</name>
    <dbReference type="NCBI Taxonomy" id="1431903"/>
    <lineage>
        <taxon>Eukaryota</taxon>
        <taxon>Metazoa</taxon>
        <taxon>Ecdysozoa</taxon>
        <taxon>Arthropoda</taxon>
        <taxon>Hexapoda</taxon>
        <taxon>Insecta</taxon>
        <taxon>Pterygota</taxon>
        <taxon>Neoptera</taxon>
        <taxon>Endopterygota</taxon>
        <taxon>Coleoptera</taxon>
        <taxon>Polyphaga</taxon>
        <taxon>Cucujiformia</taxon>
        <taxon>Nitidulidae</taxon>
        <taxon>Meligethinae</taxon>
        <taxon>Brassicogethes</taxon>
    </lineage>
</organism>
<evidence type="ECO:0000256" key="14">
    <source>
        <dbReference type="ARBA" id="ARBA00030396"/>
    </source>
</evidence>
<gene>
    <name evidence="18" type="ORF">MELIAE_LOCUS958</name>
</gene>
<reference evidence="18" key="1">
    <citation type="submission" date="2021-12" db="EMBL/GenBank/DDBJ databases">
        <authorList>
            <person name="King R."/>
        </authorList>
    </citation>
    <scope>NUCLEOTIDE SEQUENCE</scope>
</reference>
<keyword evidence="6" id="KW-0479">Metal-binding</keyword>
<keyword evidence="11" id="KW-0482">Metalloprotease</keyword>
<feature type="domain" description="UBZ4-type" evidence="17">
    <location>
        <begin position="471"/>
        <end position="494"/>
    </location>
</feature>
<evidence type="ECO:0000256" key="9">
    <source>
        <dbReference type="ARBA" id="ARBA00022801"/>
    </source>
</evidence>
<name>A0A9P0AQ29_BRAAE</name>
<dbReference type="EMBL" id="OV121132">
    <property type="protein sequence ID" value="CAH0546875.1"/>
    <property type="molecule type" value="Genomic_DNA"/>
</dbReference>
<evidence type="ECO:0000256" key="4">
    <source>
        <dbReference type="ARBA" id="ARBA00022454"/>
    </source>
</evidence>
<evidence type="ECO:0000256" key="15">
    <source>
        <dbReference type="SAM" id="MobiDB-lite"/>
    </source>
</evidence>
<feature type="domain" description="UBZ4-type" evidence="17">
    <location>
        <begin position="621"/>
        <end position="644"/>
    </location>
</feature>
<dbReference type="GO" id="GO:0005634">
    <property type="term" value="C:nucleus"/>
    <property type="evidence" value="ECO:0007669"/>
    <property type="project" value="UniProtKB-SubCell"/>
</dbReference>
<dbReference type="GO" id="GO:0008270">
    <property type="term" value="F:zinc ion binding"/>
    <property type="evidence" value="ECO:0007669"/>
    <property type="project" value="UniProtKB-KW"/>
</dbReference>
<dbReference type="Proteomes" id="UP001154078">
    <property type="component" value="Chromosome 1"/>
</dbReference>
<dbReference type="InterPro" id="IPR006640">
    <property type="entry name" value="SprT-like_domain"/>
</dbReference>
<evidence type="ECO:0000313" key="18">
    <source>
        <dbReference type="EMBL" id="CAH0546875.1"/>
    </source>
</evidence>
<dbReference type="GO" id="GO:0003697">
    <property type="term" value="F:single-stranded DNA binding"/>
    <property type="evidence" value="ECO:0007669"/>
    <property type="project" value="InterPro"/>
</dbReference>
<dbReference type="AlphaFoldDB" id="A0A9P0AQ29"/>
<accession>A0A9P0AQ29</accession>
<keyword evidence="8" id="KW-0863">Zinc-finger</keyword>
<keyword evidence="13" id="KW-0539">Nucleus</keyword>
<feature type="domain" description="SprT-like" evidence="16">
    <location>
        <begin position="83"/>
        <end position="252"/>
    </location>
</feature>
<keyword evidence="10" id="KW-0862">Zinc</keyword>
<evidence type="ECO:0000256" key="5">
    <source>
        <dbReference type="ARBA" id="ARBA00022670"/>
    </source>
</evidence>
<dbReference type="OrthoDB" id="5236983at2759"/>